<dbReference type="PANTHER" id="PTHR23098:SF23">
    <property type="entry name" value="MYB-RELATED TRANSCRIPTION FACTOR, PARTNER OF PROFILIN-LIKE ISOFORM X2-RELATED"/>
    <property type="match status" value="1"/>
</dbReference>
<dbReference type="OrthoDB" id="7543230at2759"/>
<keyword evidence="8" id="KW-1185">Reference proteome</keyword>
<organism evidence="7 8">
    <name type="scientific">Psylliodes chrysocephalus</name>
    <dbReference type="NCBI Taxonomy" id="3402493"/>
    <lineage>
        <taxon>Eukaryota</taxon>
        <taxon>Metazoa</taxon>
        <taxon>Ecdysozoa</taxon>
        <taxon>Arthropoda</taxon>
        <taxon>Hexapoda</taxon>
        <taxon>Insecta</taxon>
        <taxon>Pterygota</taxon>
        <taxon>Neoptera</taxon>
        <taxon>Endopterygota</taxon>
        <taxon>Coleoptera</taxon>
        <taxon>Polyphaga</taxon>
        <taxon>Cucujiformia</taxon>
        <taxon>Chrysomeloidea</taxon>
        <taxon>Chrysomelidae</taxon>
        <taxon>Galerucinae</taxon>
        <taxon>Alticini</taxon>
        <taxon>Psylliodes</taxon>
    </lineage>
</organism>
<dbReference type="EMBL" id="OV651814">
    <property type="protein sequence ID" value="CAH1106633.1"/>
    <property type="molecule type" value="Genomic_DNA"/>
</dbReference>
<dbReference type="Proteomes" id="UP001153636">
    <property type="component" value="Chromosome 2"/>
</dbReference>
<reference evidence="7" key="1">
    <citation type="submission" date="2022-01" db="EMBL/GenBank/DDBJ databases">
        <authorList>
            <person name="King R."/>
        </authorList>
    </citation>
    <scope>NUCLEOTIDE SEQUENCE</scope>
</reference>
<evidence type="ECO:0000256" key="1">
    <source>
        <dbReference type="ARBA" id="ARBA00011764"/>
    </source>
</evidence>
<evidence type="ECO:0000256" key="2">
    <source>
        <dbReference type="ARBA" id="ARBA00016807"/>
    </source>
</evidence>
<name>A0A9P0CUV1_9CUCU</name>
<comment type="function">
    <text evidence="5">Involved in transvection phenomena (= synapsis-dependent gene expression), where the synaptic pairing of chromosomes carrying genes with which zeste interacts influences the expression of these genes. Zeste binds to DNA and stimulates transcription from a nearby promoter.</text>
</comment>
<proteinExistence type="predicted"/>
<keyword evidence="4" id="KW-0804">Transcription</keyword>
<evidence type="ECO:0000313" key="7">
    <source>
        <dbReference type="EMBL" id="CAH1106633.1"/>
    </source>
</evidence>
<evidence type="ECO:0000259" key="6">
    <source>
        <dbReference type="Pfam" id="PF13873"/>
    </source>
</evidence>
<dbReference type="Pfam" id="PF13873">
    <property type="entry name" value="Myb_DNA-bind_5"/>
    <property type="match status" value="1"/>
</dbReference>
<dbReference type="InterPro" id="IPR028002">
    <property type="entry name" value="Myb_DNA-bind_5"/>
</dbReference>
<protein>
    <recommendedName>
        <fullName evidence="2">Regulatory protein zeste</fullName>
    </recommendedName>
</protein>
<evidence type="ECO:0000256" key="5">
    <source>
        <dbReference type="ARBA" id="ARBA00025466"/>
    </source>
</evidence>
<comment type="subunit">
    <text evidence="1">Self-associates forming complexes of several hundred monomers.</text>
</comment>
<dbReference type="GO" id="GO:0005634">
    <property type="term" value="C:nucleus"/>
    <property type="evidence" value="ECO:0007669"/>
    <property type="project" value="TreeGrafter"/>
</dbReference>
<sequence>MEQRGSRITEKQRETLVEFMCRHPELVSGKFTRTFTALVAQKLWKSLELELNSMPGSKKDWRQWRKSWHDIKSKVKTKNAKIKSYQRGTGGGAAIKDILSKWEENVMNVICPTSSLGHPSASESVIEFDFEDEMQQVEEEQEVEGNEYKQFQFMDHSYVENMENSYTELENPIVEIENQPPLPKGKIYFIKQTLQLTN</sequence>
<accession>A0A9P0CUV1</accession>
<dbReference type="PANTHER" id="PTHR23098">
    <property type="entry name" value="AGAP001331-PA-RELATED"/>
    <property type="match status" value="1"/>
</dbReference>
<gene>
    <name evidence="7" type="ORF">PSYICH_LOCUS7793</name>
</gene>
<evidence type="ECO:0000256" key="4">
    <source>
        <dbReference type="ARBA" id="ARBA00023163"/>
    </source>
</evidence>
<keyword evidence="3" id="KW-0805">Transcription regulation</keyword>
<evidence type="ECO:0000256" key="3">
    <source>
        <dbReference type="ARBA" id="ARBA00023015"/>
    </source>
</evidence>
<dbReference type="AlphaFoldDB" id="A0A9P0CUV1"/>
<feature type="domain" description="Myb/SANT-like DNA-binding" evidence="6">
    <location>
        <begin position="4"/>
        <end position="80"/>
    </location>
</feature>
<evidence type="ECO:0000313" key="8">
    <source>
        <dbReference type="Proteomes" id="UP001153636"/>
    </source>
</evidence>